<dbReference type="AlphaFoldDB" id="A0ABD2M6S4"/>
<evidence type="ECO:0000256" key="2">
    <source>
        <dbReference type="ARBA" id="ARBA00009418"/>
    </source>
</evidence>
<evidence type="ECO:0000256" key="3">
    <source>
        <dbReference type="ARBA" id="ARBA00022517"/>
    </source>
</evidence>
<organism evidence="9 10">
    <name type="scientific">Heterodera trifolii</name>
    <dbReference type="NCBI Taxonomy" id="157864"/>
    <lineage>
        <taxon>Eukaryota</taxon>
        <taxon>Metazoa</taxon>
        <taxon>Ecdysozoa</taxon>
        <taxon>Nematoda</taxon>
        <taxon>Chromadorea</taxon>
        <taxon>Rhabditida</taxon>
        <taxon>Tylenchina</taxon>
        <taxon>Tylenchomorpha</taxon>
        <taxon>Tylenchoidea</taxon>
        <taxon>Heteroderidae</taxon>
        <taxon>Heteroderinae</taxon>
        <taxon>Heterodera</taxon>
    </lineage>
</organism>
<keyword evidence="6" id="KW-0687">Ribonucleoprotein</keyword>
<dbReference type="Pfam" id="PF06102">
    <property type="entry name" value="RRP36"/>
    <property type="match status" value="1"/>
</dbReference>
<evidence type="ECO:0000256" key="7">
    <source>
        <dbReference type="SAM" id="Coils"/>
    </source>
</evidence>
<gene>
    <name evidence="9" type="ORF">niasHT_006775</name>
</gene>
<comment type="function">
    <text evidence="6">Component of the 90S pre-ribosome involved in the maturation of rRNAs. Required for early cleavages of the pre-RNAs in the 40S ribosomal subunit maturation pathway.</text>
</comment>
<reference evidence="9 10" key="1">
    <citation type="submission" date="2024-10" db="EMBL/GenBank/DDBJ databases">
        <authorList>
            <person name="Kim D."/>
        </authorList>
    </citation>
    <scope>NUCLEOTIDE SEQUENCE [LARGE SCALE GENOMIC DNA]</scope>
    <source>
        <strain evidence="9">BH-2024</strain>
    </source>
</reference>
<dbReference type="PANTHER" id="PTHR21738">
    <property type="entry name" value="RIBOSOMAL RNA PROCESSING PROTEIN 36 HOMOLOG"/>
    <property type="match status" value="1"/>
</dbReference>
<dbReference type="GO" id="GO:0005730">
    <property type="term" value="C:nucleolus"/>
    <property type="evidence" value="ECO:0007669"/>
    <property type="project" value="UniProtKB-SubCell"/>
</dbReference>
<comment type="subunit">
    <text evidence="6">Associates with 90S and pre-40S pre-ribosomal particles.</text>
</comment>
<dbReference type="GO" id="GO:0006364">
    <property type="term" value="P:rRNA processing"/>
    <property type="evidence" value="ECO:0007669"/>
    <property type="project" value="UniProtKB-UniRule"/>
</dbReference>
<keyword evidence="7" id="KW-0175">Coiled coil</keyword>
<accession>A0ABD2M6S4</accession>
<evidence type="ECO:0000256" key="8">
    <source>
        <dbReference type="SAM" id="MobiDB-lite"/>
    </source>
</evidence>
<comment type="similarity">
    <text evidence="2 6">Belongs to the RRP36 family.</text>
</comment>
<dbReference type="GO" id="GO:1990904">
    <property type="term" value="C:ribonucleoprotein complex"/>
    <property type="evidence" value="ECO:0007669"/>
    <property type="project" value="UniProtKB-KW"/>
</dbReference>
<evidence type="ECO:0000256" key="5">
    <source>
        <dbReference type="ARBA" id="ARBA00023242"/>
    </source>
</evidence>
<comment type="caution">
    <text evidence="9">The sequence shown here is derived from an EMBL/GenBank/DDBJ whole genome shotgun (WGS) entry which is preliminary data.</text>
</comment>
<protein>
    <recommendedName>
        <fullName evidence="6">rRNA biogenesis protein RRP36</fullName>
    </recommendedName>
</protein>
<sequence length="164" mass="19225">MAPPATNTKTSRSNAKRPREEKSTKPPPKLRQIKGLEGAAKQRNVRFDPRFSSSCGQFDEFRFHQDYSFINELRKTDIQELKKAFRSAKREGNVALSDRIRCNLLRLENQQKAEMERQKMENIRLELRRENIERMNRGERPIYLNNVELMARANCENNVVASNS</sequence>
<evidence type="ECO:0000256" key="4">
    <source>
        <dbReference type="ARBA" id="ARBA00022552"/>
    </source>
</evidence>
<evidence type="ECO:0000256" key="6">
    <source>
        <dbReference type="RuleBase" id="RU368027"/>
    </source>
</evidence>
<evidence type="ECO:0000256" key="1">
    <source>
        <dbReference type="ARBA" id="ARBA00004604"/>
    </source>
</evidence>
<dbReference type="PANTHER" id="PTHR21738:SF0">
    <property type="entry name" value="RIBOSOMAL RNA PROCESSING PROTEIN 36 HOMOLOG"/>
    <property type="match status" value="1"/>
</dbReference>
<keyword evidence="3 6" id="KW-0690">Ribosome biogenesis</keyword>
<name>A0ABD2M6S4_9BILA</name>
<feature type="compositionally biased region" description="Polar residues" evidence="8">
    <location>
        <begin position="1"/>
        <end position="13"/>
    </location>
</feature>
<dbReference type="InterPro" id="IPR009292">
    <property type="entry name" value="RRP36"/>
</dbReference>
<evidence type="ECO:0000313" key="9">
    <source>
        <dbReference type="EMBL" id="KAL3123232.1"/>
    </source>
</evidence>
<feature type="coiled-coil region" evidence="7">
    <location>
        <begin position="108"/>
        <end position="135"/>
    </location>
</feature>
<keyword evidence="10" id="KW-1185">Reference proteome</keyword>
<dbReference type="Proteomes" id="UP001620626">
    <property type="component" value="Unassembled WGS sequence"/>
</dbReference>
<feature type="region of interest" description="Disordered" evidence="8">
    <location>
        <begin position="1"/>
        <end position="37"/>
    </location>
</feature>
<proteinExistence type="inferred from homology"/>
<keyword evidence="4 6" id="KW-0698">rRNA processing</keyword>
<comment type="subcellular location">
    <subcellularLocation>
        <location evidence="1 6">Nucleus</location>
        <location evidence="1 6">Nucleolus</location>
    </subcellularLocation>
</comment>
<evidence type="ECO:0000313" key="10">
    <source>
        <dbReference type="Proteomes" id="UP001620626"/>
    </source>
</evidence>
<dbReference type="EMBL" id="JBICBT010000106">
    <property type="protein sequence ID" value="KAL3123232.1"/>
    <property type="molecule type" value="Genomic_DNA"/>
</dbReference>
<keyword evidence="5 6" id="KW-0539">Nucleus</keyword>